<dbReference type="GO" id="GO:0008137">
    <property type="term" value="F:NADH dehydrogenase (ubiquinone) activity"/>
    <property type="evidence" value="ECO:0007669"/>
    <property type="project" value="UniProtKB-EC"/>
</dbReference>
<evidence type="ECO:0000256" key="5">
    <source>
        <dbReference type="ARBA" id="ARBA00022448"/>
    </source>
</evidence>
<geneLocation type="mitochondrion" evidence="17"/>
<feature type="transmembrane region" description="Helical" evidence="16">
    <location>
        <begin position="45"/>
        <end position="67"/>
    </location>
</feature>
<keyword evidence="12 17" id="KW-0496">Mitochondrion</keyword>
<feature type="transmembrane region" description="Helical" evidence="16">
    <location>
        <begin position="79"/>
        <end position="99"/>
    </location>
</feature>
<keyword evidence="6" id="KW-0679">Respiratory chain</keyword>
<dbReference type="InterPro" id="IPR050269">
    <property type="entry name" value="ComplexI_Subunit6"/>
</dbReference>
<keyword evidence="9" id="KW-0249">Electron transport</keyword>
<protein>
    <recommendedName>
        <fullName evidence="4">NADH-ubiquinone oxidoreductase chain 6</fullName>
        <ecNumber evidence="3">7.1.1.2</ecNumber>
    </recommendedName>
    <alternativeName>
        <fullName evidence="14">NADH dehydrogenase subunit 6</fullName>
    </alternativeName>
</protein>
<organism evidence="17">
    <name type="scientific">Deronectes angusi</name>
    <dbReference type="NCBI Taxonomy" id="156922"/>
    <lineage>
        <taxon>Eukaryota</taxon>
        <taxon>Metazoa</taxon>
        <taxon>Ecdysozoa</taxon>
        <taxon>Arthropoda</taxon>
        <taxon>Hexapoda</taxon>
        <taxon>Insecta</taxon>
        <taxon>Pterygota</taxon>
        <taxon>Neoptera</taxon>
        <taxon>Endopterygota</taxon>
        <taxon>Coleoptera</taxon>
        <taxon>Adephaga</taxon>
        <taxon>Dytiscoidea</taxon>
        <taxon>Dytiscidae</taxon>
        <taxon>Hydroporinae</taxon>
        <taxon>Hydroporini</taxon>
        <taxon>Deronectes</taxon>
    </lineage>
</organism>
<dbReference type="AlphaFoldDB" id="A0A894K7K3"/>
<evidence type="ECO:0000256" key="16">
    <source>
        <dbReference type="SAM" id="Phobius"/>
    </source>
</evidence>
<evidence type="ECO:0000256" key="8">
    <source>
        <dbReference type="ARBA" id="ARBA00022967"/>
    </source>
</evidence>
<evidence type="ECO:0000256" key="14">
    <source>
        <dbReference type="ARBA" id="ARBA00031019"/>
    </source>
</evidence>
<keyword evidence="5" id="KW-0813">Transport</keyword>
<evidence type="ECO:0000256" key="2">
    <source>
        <dbReference type="ARBA" id="ARBA00005698"/>
    </source>
</evidence>
<comment type="similarity">
    <text evidence="2">Belongs to the complex I subunit 6 family.</text>
</comment>
<evidence type="ECO:0000256" key="3">
    <source>
        <dbReference type="ARBA" id="ARBA00012944"/>
    </source>
</evidence>
<comment type="subcellular location">
    <subcellularLocation>
        <location evidence="1">Mitochondrion membrane</location>
        <topology evidence="1">Multi-pass membrane protein</topology>
    </subcellularLocation>
</comment>
<evidence type="ECO:0000256" key="10">
    <source>
        <dbReference type="ARBA" id="ARBA00022989"/>
    </source>
</evidence>
<name>A0A894K7K3_9DYTI</name>
<dbReference type="PANTHER" id="PTHR11435">
    <property type="entry name" value="NADH UBIQUINONE OXIDOREDUCTASE SUBUNIT ND6"/>
    <property type="match status" value="1"/>
</dbReference>
<evidence type="ECO:0000313" key="17">
    <source>
        <dbReference type="EMBL" id="QRW36238.1"/>
    </source>
</evidence>
<reference evidence="17" key="1">
    <citation type="journal article" date="2021" name="Mol. Phylogenet. Evol.">
        <title>Habitat preference and diversification rates in a speciose lineage of diving beetles.</title>
        <authorList>
            <person name="Villastrigo A."/>
            <person name="Abellan P."/>
            <person name="Ribera I."/>
        </authorList>
    </citation>
    <scope>NUCLEOTIDE SEQUENCE</scope>
</reference>
<proteinExistence type="inferred from homology"/>
<comment type="catalytic activity">
    <reaction evidence="15">
        <text>a ubiquinone + NADH + 5 H(+)(in) = a ubiquinol + NAD(+) + 4 H(+)(out)</text>
        <dbReference type="Rhea" id="RHEA:29091"/>
        <dbReference type="Rhea" id="RHEA-COMP:9565"/>
        <dbReference type="Rhea" id="RHEA-COMP:9566"/>
        <dbReference type="ChEBI" id="CHEBI:15378"/>
        <dbReference type="ChEBI" id="CHEBI:16389"/>
        <dbReference type="ChEBI" id="CHEBI:17976"/>
        <dbReference type="ChEBI" id="CHEBI:57540"/>
        <dbReference type="ChEBI" id="CHEBI:57945"/>
        <dbReference type="EC" id="7.1.1.2"/>
    </reaction>
</comment>
<keyword evidence="8" id="KW-1278">Translocase</keyword>
<evidence type="ECO:0000256" key="11">
    <source>
        <dbReference type="ARBA" id="ARBA00023027"/>
    </source>
</evidence>
<evidence type="ECO:0000256" key="1">
    <source>
        <dbReference type="ARBA" id="ARBA00004225"/>
    </source>
</evidence>
<evidence type="ECO:0000256" key="6">
    <source>
        <dbReference type="ARBA" id="ARBA00022660"/>
    </source>
</evidence>
<dbReference type="EC" id="7.1.1.2" evidence="3"/>
<dbReference type="PANTHER" id="PTHR11435:SF1">
    <property type="entry name" value="NADH-UBIQUINONE OXIDOREDUCTASE CHAIN 6"/>
    <property type="match status" value="1"/>
</dbReference>
<evidence type="ECO:0000256" key="12">
    <source>
        <dbReference type="ARBA" id="ARBA00023128"/>
    </source>
</evidence>
<evidence type="ECO:0000256" key="4">
    <source>
        <dbReference type="ARBA" id="ARBA00021095"/>
    </source>
</evidence>
<keyword evidence="10 16" id="KW-1133">Transmembrane helix</keyword>
<evidence type="ECO:0000256" key="15">
    <source>
        <dbReference type="ARBA" id="ARBA00049551"/>
    </source>
</evidence>
<keyword evidence="7 16" id="KW-0812">Transmembrane</keyword>
<gene>
    <name evidence="17" type="primary">nad6</name>
</gene>
<dbReference type="GO" id="GO:0031966">
    <property type="term" value="C:mitochondrial membrane"/>
    <property type="evidence" value="ECO:0007669"/>
    <property type="project" value="UniProtKB-SubCell"/>
</dbReference>
<accession>A0A894K7K3</accession>
<keyword evidence="13 16" id="KW-0472">Membrane</keyword>
<evidence type="ECO:0000256" key="13">
    <source>
        <dbReference type="ARBA" id="ARBA00023136"/>
    </source>
</evidence>
<feature type="transmembrane region" description="Helical" evidence="16">
    <location>
        <begin position="141"/>
        <end position="163"/>
    </location>
</feature>
<sequence>MFLTMCMINLSMTFMFMFINHPMSMGMILMIQTILISMITGFFSLSMWFSFILFLIMIGGMLILFMYMTSIASNEKFSFSLNMFILFLIFFFITFFLLLNLDMSMINLLFKTTNSMEMINKMISFKNENMYSLNSLYNKPLYMITIMLINYLLLTLIATVKITKFNYGPLRQKF</sequence>
<keyword evidence="11" id="KW-0520">NAD</keyword>
<evidence type="ECO:0000256" key="9">
    <source>
        <dbReference type="ARBA" id="ARBA00022982"/>
    </source>
</evidence>
<feature type="transmembrane region" description="Helical" evidence="16">
    <location>
        <begin position="12"/>
        <end position="39"/>
    </location>
</feature>
<evidence type="ECO:0000256" key="7">
    <source>
        <dbReference type="ARBA" id="ARBA00022692"/>
    </source>
</evidence>
<dbReference type="EMBL" id="MW465237">
    <property type="protein sequence ID" value="QRW36238.1"/>
    <property type="molecule type" value="Genomic_DNA"/>
</dbReference>